<evidence type="ECO:0000256" key="2">
    <source>
        <dbReference type="ARBA" id="ARBA00005466"/>
    </source>
</evidence>
<dbReference type="InterPro" id="IPR016167">
    <property type="entry name" value="FAD-bd_PCMH_sub1"/>
</dbReference>
<dbReference type="InterPro" id="IPR006094">
    <property type="entry name" value="Oxid_FAD_bind_N"/>
</dbReference>
<reference evidence="7" key="1">
    <citation type="submission" date="2022-06" db="EMBL/GenBank/DDBJ databases">
        <title>WGS of actinobacteria.</title>
        <authorList>
            <person name="Thawai C."/>
        </authorList>
    </citation>
    <scope>NUCLEOTIDE SEQUENCE</scope>
    <source>
        <strain evidence="7">AA8</strain>
    </source>
</reference>
<feature type="domain" description="FAD-binding PCMH-type" evidence="6">
    <location>
        <begin position="64"/>
        <end position="233"/>
    </location>
</feature>
<dbReference type="InterPro" id="IPR050416">
    <property type="entry name" value="FAD-linked_Oxidoreductase"/>
</dbReference>
<evidence type="ECO:0000256" key="3">
    <source>
        <dbReference type="ARBA" id="ARBA00022630"/>
    </source>
</evidence>
<dbReference type="InterPro" id="IPR016166">
    <property type="entry name" value="FAD-bd_PCMH"/>
</dbReference>
<keyword evidence="4" id="KW-0274">FAD</keyword>
<proteinExistence type="inferred from homology"/>
<gene>
    <name evidence="7" type="ORF">NQU55_11895</name>
</gene>
<dbReference type="GO" id="GO:0016491">
    <property type="term" value="F:oxidoreductase activity"/>
    <property type="evidence" value="ECO:0007669"/>
    <property type="project" value="UniProtKB-KW"/>
</dbReference>
<evidence type="ECO:0000259" key="6">
    <source>
        <dbReference type="PROSITE" id="PS51387"/>
    </source>
</evidence>
<accession>A0A9X2LG18</accession>
<dbReference type="EMBL" id="JANIID010000008">
    <property type="protein sequence ID" value="MCQ8770478.1"/>
    <property type="molecule type" value="Genomic_DNA"/>
</dbReference>
<protein>
    <submittedName>
        <fullName evidence="7">FAD-binding oxidoreductase</fullName>
    </submittedName>
</protein>
<comment type="similarity">
    <text evidence="2">Belongs to the oxygen-dependent FAD-linked oxidoreductase family.</text>
</comment>
<comment type="cofactor">
    <cofactor evidence="1">
        <name>FAD</name>
        <dbReference type="ChEBI" id="CHEBI:57692"/>
    </cofactor>
</comment>
<dbReference type="Gene3D" id="3.40.462.20">
    <property type="match status" value="1"/>
</dbReference>
<keyword evidence="5" id="KW-0560">Oxidoreductase</keyword>
<dbReference type="Gene3D" id="3.30.465.10">
    <property type="match status" value="1"/>
</dbReference>
<dbReference type="PANTHER" id="PTHR42973">
    <property type="entry name" value="BINDING OXIDOREDUCTASE, PUTATIVE (AFU_ORTHOLOGUE AFUA_1G17690)-RELATED"/>
    <property type="match status" value="1"/>
</dbReference>
<dbReference type="Pfam" id="PF01565">
    <property type="entry name" value="FAD_binding_4"/>
    <property type="match status" value="1"/>
</dbReference>
<keyword evidence="8" id="KW-1185">Reference proteome</keyword>
<name>A0A9X2LG18_9ACTN</name>
<dbReference type="PROSITE" id="PS51318">
    <property type="entry name" value="TAT"/>
    <property type="match status" value="1"/>
</dbReference>
<dbReference type="Gene3D" id="3.30.43.10">
    <property type="entry name" value="Uridine Diphospho-n-acetylenolpyruvylglucosamine Reductase, domain 2"/>
    <property type="match status" value="1"/>
</dbReference>
<dbReference type="RefSeq" id="WP_168095559.1">
    <property type="nucleotide sequence ID" value="NZ_JAATER010000440.1"/>
</dbReference>
<sequence>MDTFSRRGFLGTGTAALSLLTPGMSPAHAGHVPWARLDRRLRGRLVRPSDPVYRTARQLDLAQFDAVAPKAVAYCEGPHDVALCLAFVQDHDVPFAARSGGHSYGGYSTSPGLVIDVSRLNSVTAGPRSVRVGAGAQAVDVVDALAPYGLALPGGTWATIAAAGFVQGGGIGYLTRSLGLACDRVTSAQAVLADGRVVTASPEEHPELYWALRGGGGGNFGVVTSYSMTPAAVGPVRTARLSWAWDDAVGMMDGFAHWLVDAPRTIGGAAVAVLVDAAPGGTPLAGVTLLSTGTEAELTAEVARLVSLCGPPADRTADRVPYRSFMMEAFKCGTLTASQCHRAGSTPEGRLPRAAYGLVRGRMFGRPLPRAAWERALEVFDLARVPGQTHKLEVLALGGAAGDPGRTDTAYVHRDTLFDINYLSVIGRGPAGTAAKIAAKQWADAGFHAVDPYSNGETYQNFIDPSLRDWRHAYYAENYARLSSVKAEYDPYGAFRFPQGIGPGPARAEGR</sequence>
<dbReference type="PROSITE" id="PS51387">
    <property type="entry name" value="FAD_PCMH"/>
    <property type="match status" value="1"/>
</dbReference>
<dbReference type="InterPro" id="IPR036318">
    <property type="entry name" value="FAD-bd_PCMH-like_sf"/>
</dbReference>
<dbReference type="Proteomes" id="UP001142374">
    <property type="component" value="Unassembled WGS sequence"/>
</dbReference>
<dbReference type="Pfam" id="PF08031">
    <property type="entry name" value="BBE"/>
    <property type="match status" value="1"/>
</dbReference>
<keyword evidence="3" id="KW-0285">Flavoprotein</keyword>
<dbReference type="InterPro" id="IPR016169">
    <property type="entry name" value="FAD-bd_PCMH_sub2"/>
</dbReference>
<dbReference type="SUPFAM" id="SSF56176">
    <property type="entry name" value="FAD-binding/transporter-associated domain-like"/>
    <property type="match status" value="1"/>
</dbReference>
<comment type="caution">
    <text evidence="7">The sequence shown here is derived from an EMBL/GenBank/DDBJ whole genome shotgun (WGS) entry which is preliminary data.</text>
</comment>
<dbReference type="PANTHER" id="PTHR42973:SF39">
    <property type="entry name" value="FAD-BINDING PCMH-TYPE DOMAIN-CONTAINING PROTEIN"/>
    <property type="match status" value="1"/>
</dbReference>
<evidence type="ECO:0000313" key="8">
    <source>
        <dbReference type="Proteomes" id="UP001142374"/>
    </source>
</evidence>
<evidence type="ECO:0000256" key="5">
    <source>
        <dbReference type="ARBA" id="ARBA00023002"/>
    </source>
</evidence>
<dbReference type="GO" id="GO:0071949">
    <property type="term" value="F:FAD binding"/>
    <property type="evidence" value="ECO:0007669"/>
    <property type="project" value="InterPro"/>
</dbReference>
<dbReference type="AlphaFoldDB" id="A0A9X2LG18"/>
<evidence type="ECO:0000313" key="7">
    <source>
        <dbReference type="EMBL" id="MCQ8770478.1"/>
    </source>
</evidence>
<evidence type="ECO:0000256" key="4">
    <source>
        <dbReference type="ARBA" id="ARBA00022827"/>
    </source>
</evidence>
<organism evidence="7 8">
    <name type="scientific">Streptomyces telluris</name>
    <dbReference type="NCBI Taxonomy" id="2720021"/>
    <lineage>
        <taxon>Bacteria</taxon>
        <taxon>Bacillati</taxon>
        <taxon>Actinomycetota</taxon>
        <taxon>Actinomycetes</taxon>
        <taxon>Kitasatosporales</taxon>
        <taxon>Streptomycetaceae</taxon>
        <taxon>Streptomyces</taxon>
    </lineage>
</organism>
<dbReference type="InterPro" id="IPR012951">
    <property type="entry name" value="BBE"/>
</dbReference>
<evidence type="ECO:0000256" key="1">
    <source>
        <dbReference type="ARBA" id="ARBA00001974"/>
    </source>
</evidence>
<dbReference type="InterPro" id="IPR006311">
    <property type="entry name" value="TAT_signal"/>
</dbReference>